<evidence type="ECO:0000259" key="1">
    <source>
        <dbReference type="Pfam" id="PF06250"/>
    </source>
</evidence>
<dbReference type="Pfam" id="PF17761">
    <property type="entry name" value="DUF1016_N"/>
    <property type="match status" value="1"/>
</dbReference>
<dbReference type="InterPro" id="IPR053148">
    <property type="entry name" value="PD-DEXK-like_domain"/>
</dbReference>
<dbReference type="PATRIC" id="fig|1666911.3.peg.3132"/>
<evidence type="ECO:0008006" key="5">
    <source>
        <dbReference type="Google" id="ProtNLM"/>
    </source>
</evidence>
<gene>
    <name evidence="3" type="ORF">HLUCCA11_20920</name>
</gene>
<dbReference type="InterPro" id="IPR041527">
    <property type="entry name" value="YhcG_N"/>
</dbReference>
<dbReference type="Pfam" id="PF06250">
    <property type="entry name" value="YhcG_C"/>
    <property type="match status" value="1"/>
</dbReference>
<proteinExistence type="predicted"/>
<sequence length="352" mass="40561">MLKDSADYQAWVATLKQRLKSLQLKAALAVNAALLEFYWALGADIVEKQQTATWGDGFLKQLSQDLMAEFPEVKGFSYRNLRAIRQWYVFYTTGDAIWQQAVAKLEQAYLQKLTQIPWSHNLVIASKCESREEALYYVGQTIEFGWSRAVLTHQIEGGLWQREGRAVANFERTLPLPQSELAQQTLKDPYVFDFLALTKDYTERDLERGLVEHITQFLLELGAGFAYLGRQVPLQVGSREFFLDLLFYHARLHCYVVIELKTVEFEPEHAGKLNFYLKAVDEQLRREGDEPTIGILICKEKDRLVAEYALSDIHKPIGISEYELTQSLPLEIRSSLPSVEEIEAELMREVDR</sequence>
<organism evidence="3 4">
    <name type="scientific">Phormidesmis priestleyi Ana</name>
    <dbReference type="NCBI Taxonomy" id="1666911"/>
    <lineage>
        <taxon>Bacteria</taxon>
        <taxon>Bacillati</taxon>
        <taxon>Cyanobacteriota</taxon>
        <taxon>Cyanophyceae</taxon>
        <taxon>Leptolyngbyales</taxon>
        <taxon>Leptolyngbyaceae</taxon>
        <taxon>Phormidesmis</taxon>
    </lineage>
</organism>
<dbReference type="InterPro" id="IPR011856">
    <property type="entry name" value="tRNA_endonuc-like_dom_sf"/>
</dbReference>
<feature type="domain" description="YhcG N-terminal" evidence="2">
    <location>
        <begin position="15"/>
        <end position="162"/>
    </location>
</feature>
<reference evidence="3 4" key="1">
    <citation type="submission" date="2015-09" db="EMBL/GenBank/DDBJ databases">
        <title>Identification and resolution of microdiversity through metagenomic sequencing of parallel consortia.</title>
        <authorList>
            <person name="Nelson W.C."/>
            <person name="Romine M.F."/>
            <person name="Lindemann S.R."/>
        </authorList>
    </citation>
    <scope>NUCLEOTIDE SEQUENCE [LARGE SCALE GENOMIC DNA]</scope>
    <source>
        <strain evidence="3">Ana</strain>
    </source>
</reference>
<dbReference type="PANTHER" id="PTHR30547">
    <property type="entry name" value="UNCHARACTERIZED PROTEIN YHCG-RELATED"/>
    <property type="match status" value="1"/>
</dbReference>
<evidence type="ECO:0000259" key="2">
    <source>
        <dbReference type="Pfam" id="PF17761"/>
    </source>
</evidence>
<dbReference type="STRING" id="1666911.HLUCCA11_20920"/>
<comment type="caution">
    <text evidence="3">The sequence shown here is derived from an EMBL/GenBank/DDBJ whole genome shotgun (WGS) entry which is preliminary data.</text>
</comment>
<evidence type="ECO:0000313" key="3">
    <source>
        <dbReference type="EMBL" id="KPQ32683.1"/>
    </source>
</evidence>
<dbReference type="Proteomes" id="UP000050465">
    <property type="component" value="Unassembled WGS sequence"/>
</dbReference>
<dbReference type="EMBL" id="LJZR01000049">
    <property type="protein sequence ID" value="KPQ32683.1"/>
    <property type="molecule type" value="Genomic_DNA"/>
</dbReference>
<name>A0A0P7YQB1_9CYAN</name>
<evidence type="ECO:0000313" key="4">
    <source>
        <dbReference type="Proteomes" id="UP000050465"/>
    </source>
</evidence>
<accession>A0A0P7YQB1</accession>
<protein>
    <recommendedName>
        <fullName evidence="5">DUF1016 domain-containing protein</fullName>
    </recommendedName>
</protein>
<feature type="domain" description="YhcG PDDEXK nuclease" evidence="1">
    <location>
        <begin position="183"/>
        <end position="337"/>
    </location>
</feature>
<dbReference type="PANTHER" id="PTHR30547:SF0">
    <property type="entry name" value="BLR8175 PROTEIN"/>
    <property type="match status" value="1"/>
</dbReference>
<dbReference type="InterPro" id="IPR009362">
    <property type="entry name" value="YhcG_C"/>
</dbReference>
<dbReference type="GO" id="GO:0003676">
    <property type="term" value="F:nucleic acid binding"/>
    <property type="evidence" value="ECO:0007669"/>
    <property type="project" value="InterPro"/>
</dbReference>
<dbReference type="AlphaFoldDB" id="A0A0P7YQB1"/>
<dbReference type="Gene3D" id="3.40.1350.10">
    <property type="match status" value="1"/>
</dbReference>